<reference evidence="2 3" key="1">
    <citation type="submission" date="2014-02" db="EMBL/GenBank/DDBJ databases">
        <title>The genome sequence of Colletotrichum simmondsii CBS122122.</title>
        <authorList>
            <person name="Baroncelli R."/>
            <person name="Thon M.R."/>
        </authorList>
    </citation>
    <scope>NUCLEOTIDE SEQUENCE [LARGE SCALE GENOMIC DNA]</scope>
    <source>
        <strain evidence="2 3">CBS122122</strain>
    </source>
</reference>
<dbReference type="Pfam" id="PF14420">
    <property type="entry name" value="Clr5"/>
    <property type="match status" value="1"/>
</dbReference>
<sequence length="608" mass="68955">MALLATEDVEMGGLNPLLPANSTLSAQYQAEMDLVLASWNALADFGNLILPPGELSDLGGLSLSTNQSRLDNGINQSWNLTDMEAVPSIASTNCWPPPWHHSTGVADFVNFSPFPTSHQSMSSLSPSSSSFVGSPASTVSLRRPPMAAQEWEAYKDDIWRLYMDKSHILKDTMQIMSEQHNFNATERQYKRQLTDKWGWKKNETESVGQLRRDHKNLKMANKKTCRKPRRAPINVGYTLKTVGRRGLDEELLHSMKILILSSMEEWNCLTLAGRLPVAGKGLEYQMALGLECITLGDTAKGFAAVRYMFRALEDLVRKSDITIYATLLLEIPSKLYDFEMDRSIHNEYFTHVHGLLEGCGKGNNSSIANTVRLMRQLTEEDVDQSQRCLLQLYKVASDAFKESKGRDTVDSIGRRIEAMKANGCAPDPSEAESMMIALDNMQILATSLENPESTKIMEYELMKIDLARSMGARSDFVSRCNGLLQYIMSDAIDDEWRTLEAWPLWLSGEIMFRLSEFSRESGDQEAWAEYLGHCVKRFVCAITFDEIWGEVLDARVMLYRHQLVEYWTQIGQMNTKVVDRHRRFIESSAFWKAAMREDMDAVGEICMW</sequence>
<organism evidence="2 3">
    <name type="scientific">Colletotrichum simmondsii</name>
    <dbReference type="NCBI Taxonomy" id="703756"/>
    <lineage>
        <taxon>Eukaryota</taxon>
        <taxon>Fungi</taxon>
        <taxon>Dikarya</taxon>
        <taxon>Ascomycota</taxon>
        <taxon>Pezizomycotina</taxon>
        <taxon>Sordariomycetes</taxon>
        <taxon>Hypocreomycetidae</taxon>
        <taxon>Glomerellales</taxon>
        <taxon>Glomerellaceae</taxon>
        <taxon>Colletotrichum</taxon>
        <taxon>Colletotrichum acutatum species complex</taxon>
    </lineage>
</organism>
<keyword evidence="3" id="KW-1185">Reference proteome</keyword>
<dbReference type="PANTHER" id="PTHR38788">
    <property type="entry name" value="CLR5 DOMAIN-CONTAINING PROTEIN"/>
    <property type="match status" value="1"/>
</dbReference>
<evidence type="ECO:0000313" key="2">
    <source>
        <dbReference type="EMBL" id="KXH44330.1"/>
    </source>
</evidence>
<dbReference type="PANTHER" id="PTHR38788:SF3">
    <property type="entry name" value="CLR5 DOMAIN-CONTAINING PROTEIN"/>
    <property type="match status" value="1"/>
</dbReference>
<proteinExistence type="predicted"/>
<dbReference type="Proteomes" id="UP000070328">
    <property type="component" value="Unassembled WGS sequence"/>
</dbReference>
<dbReference type="InterPro" id="IPR025676">
    <property type="entry name" value="Clr5_dom"/>
</dbReference>
<evidence type="ECO:0000313" key="3">
    <source>
        <dbReference type="Proteomes" id="UP000070328"/>
    </source>
</evidence>
<dbReference type="EMBL" id="JFBX01000252">
    <property type="protein sequence ID" value="KXH44330.1"/>
    <property type="molecule type" value="Genomic_DNA"/>
</dbReference>
<comment type="caution">
    <text evidence="2">The sequence shown here is derived from an EMBL/GenBank/DDBJ whole genome shotgun (WGS) entry which is preliminary data.</text>
</comment>
<dbReference type="OrthoDB" id="5308957at2759"/>
<dbReference type="AlphaFoldDB" id="A0A135T850"/>
<accession>A0A135T850</accession>
<name>A0A135T850_9PEZI</name>
<protein>
    <recommendedName>
        <fullName evidence="1">Clr5 domain-containing protein</fullName>
    </recommendedName>
</protein>
<evidence type="ECO:0000259" key="1">
    <source>
        <dbReference type="Pfam" id="PF14420"/>
    </source>
</evidence>
<gene>
    <name evidence="2" type="ORF">CSIM01_08110</name>
</gene>
<feature type="domain" description="Clr5" evidence="1">
    <location>
        <begin position="148"/>
        <end position="201"/>
    </location>
</feature>